<protein>
    <recommendedName>
        <fullName evidence="7">C2H2-type domain-containing protein</fullName>
    </recommendedName>
</protein>
<dbReference type="GO" id="GO:0000978">
    <property type="term" value="F:RNA polymerase II cis-regulatory region sequence-specific DNA binding"/>
    <property type="evidence" value="ECO:0007669"/>
    <property type="project" value="TreeGrafter"/>
</dbReference>
<keyword evidence="4" id="KW-0862">Zinc</keyword>
<dbReference type="GO" id="GO:0000981">
    <property type="term" value="F:DNA-binding transcription factor activity, RNA polymerase II-specific"/>
    <property type="evidence" value="ECO:0007669"/>
    <property type="project" value="TreeGrafter"/>
</dbReference>
<dbReference type="SUPFAM" id="SSF57667">
    <property type="entry name" value="beta-beta-alpha zinc fingers"/>
    <property type="match status" value="1"/>
</dbReference>
<organism evidence="8 9">
    <name type="scientific">Wickerhamomyces pijperi</name>
    <name type="common">Yeast</name>
    <name type="synonym">Pichia pijperi</name>
    <dbReference type="NCBI Taxonomy" id="599730"/>
    <lineage>
        <taxon>Eukaryota</taxon>
        <taxon>Fungi</taxon>
        <taxon>Dikarya</taxon>
        <taxon>Ascomycota</taxon>
        <taxon>Saccharomycotina</taxon>
        <taxon>Saccharomycetes</taxon>
        <taxon>Phaffomycetales</taxon>
        <taxon>Wickerhamomycetaceae</taxon>
        <taxon>Wickerhamomyces</taxon>
    </lineage>
</organism>
<reference evidence="8" key="2">
    <citation type="submission" date="2021-01" db="EMBL/GenBank/DDBJ databases">
        <authorList>
            <person name="Schikora-Tamarit M.A."/>
        </authorList>
    </citation>
    <scope>NUCLEOTIDE SEQUENCE</scope>
    <source>
        <strain evidence="8">CBS2887</strain>
    </source>
</reference>
<name>A0A9P8TQB4_WICPI</name>
<evidence type="ECO:0000256" key="6">
    <source>
        <dbReference type="PROSITE-ProRule" id="PRU00042"/>
    </source>
</evidence>
<dbReference type="PROSITE" id="PS50157">
    <property type="entry name" value="ZINC_FINGER_C2H2_2"/>
    <property type="match status" value="2"/>
</dbReference>
<accession>A0A9P8TQB4</accession>
<dbReference type="PANTHER" id="PTHR24388">
    <property type="entry name" value="ZINC FINGER PROTEIN"/>
    <property type="match status" value="1"/>
</dbReference>
<feature type="domain" description="C2H2-type" evidence="7">
    <location>
        <begin position="61"/>
        <end position="88"/>
    </location>
</feature>
<dbReference type="InterPro" id="IPR036236">
    <property type="entry name" value="Znf_C2H2_sf"/>
</dbReference>
<keyword evidence="1" id="KW-0479">Metal-binding</keyword>
<evidence type="ECO:0000259" key="7">
    <source>
        <dbReference type="PROSITE" id="PS50157"/>
    </source>
</evidence>
<dbReference type="PANTHER" id="PTHR24388:SF104">
    <property type="entry name" value="AT-RICH BINDING PROTEIN-RELATED"/>
    <property type="match status" value="1"/>
</dbReference>
<sequence>MLNNITPHTYTTQGQTQGYTHQVITQLENHKPHQCPQCEYRFKNPSALTRHLSSHSHERRFKCDWDGCHKDYKTSTNLHRHIRLQHRGFCNRWVLTTVVSKASATEEPLCDPIPPMVSRYVDKLVQTDPLSLTILPLPMLHTQISTQIITDPMSHEDLFEDIPPEDVWIESWTATKHNQKEEHIEST</sequence>
<evidence type="ECO:0000256" key="3">
    <source>
        <dbReference type="ARBA" id="ARBA00022771"/>
    </source>
</evidence>
<dbReference type="InterPro" id="IPR013087">
    <property type="entry name" value="Znf_C2H2_type"/>
</dbReference>
<dbReference type="GO" id="GO:0008270">
    <property type="term" value="F:zinc ion binding"/>
    <property type="evidence" value="ECO:0007669"/>
    <property type="project" value="UniProtKB-KW"/>
</dbReference>
<dbReference type="EMBL" id="JAEUBG010001025">
    <property type="protein sequence ID" value="KAH3687079.1"/>
    <property type="molecule type" value="Genomic_DNA"/>
</dbReference>
<evidence type="ECO:0000256" key="4">
    <source>
        <dbReference type="ARBA" id="ARBA00022833"/>
    </source>
</evidence>
<gene>
    <name evidence="8" type="ORF">WICPIJ_001952</name>
</gene>
<evidence type="ECO:0000256" key="1">
    <source>
        <dbReference type="ARBA" id="ARBA00022723"/>
    </source>
</evidence>
<dbReference type="FunFam" id="3.30.160.60:FF:000100">
    <property type="entry name" value="Zinc finger 45-like"/>
    <property type="match status" value="1"/>
</dbReference>
<evidence type="ECO:0000313" key="9">
    <source>
        <dbReference type="Proteomes" id="UP000774326"/>
    </source>
</evidence>
<keyword evidence="3 6" id="KW-0863">Zinc-finger</keyword>
<dbReference type="PROSITE" id="PS00028">
    <property type="entry name" value="ZINC_FINGER_C2H2_1"/>
    <property type="match status" value="2"/>
</dbReference>
<keyword evidence="9" id="KW-1185">Reference proteome</keyword>
<dbReference type="SMART" id="SM00355">
    <property type="entry name" value="ZnF_C2H2"/>
    <property type="match status" value="2"/>
</dbReference>
<proteinExistence type="predicted"/>
<evidence type="ECO:0000256" key="5">
    <source>
        <dbReference type="ARBA" id="ARBA00023242"/>
    </source>
</evidence>
<dbReference type="InterPro" id="IPR050527">
    <property type="entry name" value="Snail/Krueppel_Znf"/>
</dbReference>
<dbReference type="Proteomes" id="UP000774326">
    <property type="component" value="Unassembled WGS sequence"/>
</dbReference>
<dbReference type="Pfam" id="PF00096">
    <property type="entry name" value="zf-C2H2"/>
    <property type="match status" value="2"/>
</dbReference>
<keyword evidence="2" id="KW-0677">Repeat</keyword>
<keyword evidence="5" id="KW-0539">Nucleus</keyword>
<reference evidence="8" key="1">
    <citation type="journal article" date="2021" name="Open Biol.">
        <title>Shared evolutionary footprints suggest mitochondrial oxidative damage underlies multiple complex I losses in fungi.</title>
        <authorList>
            <person name="Schikora-Tamarit M.A."/>
            <person name="Marcet-Houben M."/>
            <person name="Nosek J."/>
            <person name="Gabaldon T."/>
        </authorList>
    </citation>
    <scope>NUCLEOTIDE SEQUENCE</scope>
    <source>
        <strain evidence="8">CBS2887</strain>
    </source>
</reference>
<dbReference type="Gene3D" id="3.30.160.60">
    <property type="entry name" value="Classic Zinc Finger"/>
    <property type="match status" value="2"/>
</dbReference>
<dbReference type="AlphaFoldDB" id="A0A9P8TQB4"/>
<dbReference type="OrthoDB" id="6077919at2759"/>
<evidence type="ECO:0000256" key="2">
    <source>
        <dbReference type="ARBA" id="ARBA00022737"/>
    </source>
</evidence>
<evidence type="ECO:0000313" key="8">
    <source>
        <dbReference type="EMBL" id="KAH3687079.1"/>
    </source>
</evidence>
<comment type="caution">
    <text evidence="8">The sequence shown here is derived from an EMBL/GenBank/DDBJ whole genome shotgun (WGS) entry which is preliminary data.</text>
</comment>
<feature type="domain" description="C2H2-type" evidence="7">
    <location>
        <begin position="33"/>
        <end position="60"/>
    </location>
</feature>